<evidence type="ECO:0000256" key="8">
    <source>
        <dbReference type="ARBA" id="ARBA00023015"/>
    </source>
</evidence>
<proteinExistence type="predicted"/>
<feature type="domain" description="C2H2-type" evidence="15">
    <location>
        <begin position="160"/>
        <end position="189"/>
    </location>
</feature>
<organism evidence="16 17">
    <name type="scientific">Pelobates cultripes</name>
    <name type="common">Western spadefoot toad</name>
    <dbReference type="NCBI Taxonomy" id="61616"/>
    <lineage>
        <taxon>Eukaryota</taxon>
        <taxon>Metazoa</taxon>
        <taxon>Chordata</taxon>
        <taxon>Craniata</taxon>
        <taxon>Vertebrata</taxon>
        <taxon>Euteleostomi</taxon>
        <taxon>Amphibia</taxon>
        <taxon>Batrachia</taxon>
        <taxon>Anura</taxon>
        <taxon>Pelobatoidea</taxon>
        <taxon>Pelobatidae</taxon>
        <taxon>Pelobates</taxon>
    </lineage>
</organism>
<feature type="domain" description="C2H2-type" evidence="15">
    <location>
        <begin position="277"/>
        <end position="306"/>
    </location>
</feature>
<dbReference type="Gene3D" id="3.30.160.60">
    <property type="entry name" value="Classic Zinc Finger"/>
    <property type="match status" value="8"/>
</dbReference>
<evidence type="ECO:0000256" key="3">
    <source>
        <dbReference type="ARBA" id="ARBA00022723"/>
    </source>
</evidence>
<keyword evidence="5 13" id="KW-0863">Zinc-finger</keyword>
<dbReference type="SUPFAM" id="SSF57667">
    <property type="entry name" value="beta-beta-alpha zinc fingers"/>
    <property type="match status" value="6"/>
</dbReference>
<dbReference type="PANTHER" id="PTHR46179">
    <property type="entry name" value="ZINC FINGER PROTEIN"/>
    <property type="match status" value="1"/>
</dbReference>
<dbReference type="Proteomes" id="UP001295444">
    <property type="component" value="Chromosome 01"/>
</dbReference>
<dbReference type="InterPro" id="IPR054599">
    <property type="entry name" value="TFIIIA_Zfn-C2H2"/>
</dbReference>
<keyword evidence="9" id="KW-0238">DNA-binding</keyword>
<dbReference type="InterPro" id="IPR036236">
    <property type="entry name" value="Znf_C2H2_sf"/>
</dbReference>
<dbReference type="GO" id="GO:0003677">
    <property type="term" value="F:DNA binding"/>
    <property type="evidence" value="ECO:0007669"/>
    <property type="project" value="UniProtKB-KW"/>
</dbReference>
<dbReference type="PANTHER" id="PTHR46179:SF1">
    <property type="entry name" value="TRANSCRIPTION FACTOR IIIA"/>
    <property type="match status" value="1"/>
</dbReference>
<feature type="domain" description="C2H2-type" evidence="15">
    <location>
        <begin position="217"/>
        <end position="244"/>
    </location>
</feature>
<evidence type="ECO:0000256" key="14">
    <source>
        <dbReference type="SAM" id="MobiDB-lite"/>
    </source>
</evidence>
<dbReference type="FunFam" id="3.30.160.60:FF:001102">
    <property type="entry name" value="Transcription factor IIIA"/>
    <property type="match status" value="1"/>
</dbReference>
<evidence type="ECO:0000256" key="5">
    <source>
        <dbReference type="ARBA" id="ARBA00022771"/>
    </source>
</evidence>
<dbReference type="PROSITE" id="PS00028">
    <property type="entry name" value="ZINC_FINGER_C2H2_1"/>
    <property type="match status" value="7"/>
</dbReference>
<evidence type="ECO:0000256" key="1">
    <source>
        <dbReference type="ARBA" id="ARBA00004123"/>
    </source>
</evidence>
<gene>
    <name evidence="16" type="ORF">PECUL_23A027519</name>
</gene>
<keyword evidence="11" id="KW-0539">Nucleus</keyword>
<dbReference type="EMBL" id="OW240912">
    <property type="protein sequence ID" value="CAH2225165.1"/>
    <property type="molecule type" value="Genomic_DNA"/>
</dbReference>
<keyword evidence="7" id="KW-0694">RNA-binding</keyword>
<dbReference type="GO" id="GO:0005634">
    <property type="term" value="C:nucleus"/>
    <property type="evidence" value="ECO:0007669"/>
    <property type="project" value="UniProtKB-SubCell"/>
</dbReference>
<reference evidence="16" key="1">
    <citation type="submission" date="2022-03" db="EMBL/GenBank/DDBJ databases">
        <authorList>
            <person name="Alioto T."/>
            <person name="Alioto T."/>
            <person name="Gomez Garrido J."/>
        </authorList>
    </citation>
    <scope>NUCLEOTIDE SEQUENCE</scope>
</reference>
<keyword evidence="2" id="KW-0690">Ribosome biogenesis</keyword>
<evidence type="ECO:0000256" key="2">
    <source>
        <dbReference type="ARBA" id="ARBA00022517"/>
    </source>
</evidence>
<dbReference type="InterPro" id="IPR051061">
    <property type="entry name" value="Zinc_finger_trans_reg"/>
</dbReference>
<feature type="domain" description="C2H2-type" evidence="15">
    <location>
        <begin position="130"/>
        <end position="159"/>
    </location>
</feature>
<feature type="domain" description="C2H2-type" evidence="15">
    <location>
        <begin position="68"/>
        <end position="97"/>
    </location>
</feature>
<evidence type="ECO:0000256" key="9">
    <source>
        <dbReference type="ARBA" id="ARBA00023125"/>
    </source>
</evidence>
<evidence type="ECO:0000256" key="10">
    <source>
        <dbReference type="ARBA" id="ARBA00023163"/>
    </source>
</evidence>
<keyword evidence="3" id="KW-0479">Metal-binding</keyword>
<evidence type="ECO:0000313" key="17">
    <source>
        <dbReference type="Proteomes" id="UP001295444"/>
    </source>
</evidence>
<evidence type="ECO:0000256" key="11">
    <source>
        <dbReference type="ARBA" id="ARBA00023242"/>
    </source>
</evidence>
<dbReference type="SMART" id="SM00355">
    <property type="entry name" value="ZnF_C2H2"/>
    <property type="match status" value="9"/>
</dbReference>
<evidence type="ECO:0000313" key="16">
    <source>
        <dbReference type="EMBL" id="CAH2225165.1"/>
    </source>
</evidence>
<accession>A0AAD1R6X6</accession>
<dbReference type="Pfam" id="PF12874">
    <property type="entry name" value="zf-met"/>
    <property type="match status" value="1"/>
</dbReference>
<dbReference type="GO" id="GO:0008270">
    <property type="term" value="F:zinc ion binding"/>
    <property type="evidence" value="ECO:0007669"/>
    <property type="project" value="UniProtKB-KW"/>
</dbReference>
<evidence type="ECO:0000256" key="12">
    <source>
        <dbReference type="ARBA" id="ARBA00040434"/>
    </source>
</evidence>
<evidence type="ECO:0000256" key="6">
    <source>
        <dbReference type="ARBA" id="ARBA00022833"/>
    </source>
</evidence>
<evidence type="ECO:0000256" key="7">
    <source>
        <dbReference type="ARBA" id="ARBA00022884"/>
    </source>
</evidence>
<evidence type="ECO:0000256" key="4">
    <source>
        <dbReference type="ARBA" id="ARBA00022737"/>
    </source>
</evidence>
<dbReference type="FunFam" id="3.30.160.60:FF:000125">
    <property type="entry name" value="Putative zinc finger protein 143"/>
    <property type="match status" value="1"/>
</dbReference>
<dbReference type="Pfam" id="PF00096">
    <property type="entry name" value="zf-C2H2"/>
    <property type="match status" value="2"/>
</dbReference>
<evidence type="ECO:0000256" key="13">
    <source>
        <dbReference type="PROSITE-ProRule" id="PRU00042"/>
    </source>
</evidence>
<dbReference type="GO" id="GO:0003723">
    <property type="term" value="F:RNA binding"/>
    <property type="evidence" value="ECO:0007669"/>
    <property type="project" value="UniProtKB-KW"/>
</dbReference>
<feature type="region of interest" description="Disordered" evidence="14">
    <location>
        <begin position="299"/>
        <end position="364"/>
    </location>
</feature>
<keyword evidence="6" id="KW-0862">Zinc</keyword>
<evidence type="ECO:0000259" key="15">
    <source>
        <dbReference type="PROSITE" id="PS50157"/>
    </source>
</evidence>
<protein>
    <recommendedName>
        <fullName evidence="12">Transcription factor IIIA</fullName>
    </recommendedName>
</protein>
<dbReference type="GO" id="GO:0042254">
    <property type="term" value="P:ribosome biogenesis"/>
    <property type="evidence" value="ECO:0007669"/>
    <property type="project" value="UniProtKB-KW"/>
</dbReference>
<dbReference type="Pfam" id="PF22110">
    <property type="entry name" value="TFIIIA_zf-C2H2"/>
    <property type="match status" value="1"/>
</dbReference>
<dbReference type="AlphaFoldDB" id="A0AAD1R6X6"/>
<feature type="domain" description="C2H2-type" evidence="15">
    <location>
        <begin position="38"/>
        <end position="67"/>
    </location>
</feature>
<dbReference type="InterPro" id="IPR013087">
    <property type="entry name" value="Znf_C2H2_type"/>
</dbReference>
<keyword evidence="17" id="KW-1185">Reference proteome</keyword>
<keyword evidence="8" id="KW-0805">Transcription regulation</keyword>
<dbReference type="PROSITE" id="PS50157">
    <property type="entry name" value="ZINC_FINGER_C2H2_2"/>
    <property type="match status" value="7"/>
</dbReference>
<dbReference type="FunFam" id="3.30.160.60:FF:001998">
    <property type="entry name" value="Transcription factor IIIA"/>
    <property type="match status" value="1"/>
</dbReference>
<feature type="domain" description="C2H2-type" evidence="15">
    <location>
        <begin position="246"/>
        <end position="276"/>
    </location>
</feature>
<comment type="subcellular location">
    <subcellularLocation>
        <location evidence="1">Nucleus</location>
    </subcellularLocation>
</comment>
<feature type="compositionally biased region" description="Basic residues" evidence="14">
    <location>
        <begin position="308"/>
        <end position="319"/>
    </location>
</feature>
<name>A0AAD1R6X6_PELCU</name>
<keyword evidence="4" id="KW-0677">Repeat</keyword>
<sequence length="364" mass="42529">MASVMASSSRPVGEAFPVSVDSGRAMGERVVPTARTQYVCSFQDCSKTYNKKWKLELHLCKHTGEKPFRCDHEGCEKAFASKYHLQRHMMTHTGEKNIKCDSEDCNIMFNSKANMKKHFNRAHVYTDQVYECDFPDCGLKFKKHNKLRMHQCIHTNELPFKCTFDGCNKCYASPSRLKRHAKVHAGYKCKKDETCEFVGKTWSDYIKHVSDCHTEPLICDVCNKKFKKKWFLNDHKVTHDKERKVYCCPRDGCDRTYTTRFNLRNHILSFHEEKRSFVCEHPGCEKTFVMKQSLERHEVVHDPEKRKLKERKPRPKRSLASRLSGYKPPKTTNPPEKSHSEMVPENPPPINEINHGQLEQLTLK</sequence>
<keyword evidence="10" id="KW-0804">Transcription</keyword>